<comment type="caution">
    <text evidence="2">The sequence shown here is derived from an EMBL/GenBank/DDBJ whole genome shotgun (WGS) entry which is preliminary data.</text>
</comment>
<sequence>MDYGTILENLRPLGETPNIFLAEAANKTVSFVSSPAGILFLIVKILFILVSAALLALLLYFLSHTNYLKYRLLQDVVEFFTYKPYGVRKMGKGWARVLGRLEVPDESEYKLAVIEADDILDGILKRMGYGGNDLGERLHQLTVMTLPNLNQLEGAHQTRNSIVHDPDYRLTLDQARKTLEIYEIALKDLQALE</sequence>
<dbReference type="EMBL" id="MHTX01000024">
    <property type="protein sequence ID" value="OHA68036.1"/>
    <property type="molecule type" value="Genomic_DNA"/>
</dbReference>
<reference evidence="2 3" key="1">
    <citation type="journal article" date="2016" name="Nat. Commun.">
        <title>Thousands of microbial genomes shed light on interconnected biogeochemical processes in an aquifer system.</title>
        <authorList>
            <person name="Anantharaman K."/>
            <person name="Brown C.T."/>
            <person name="Hug L.A."/>
            <person name="Sharon I."/>
            <person name="Castelle C.J."/>
            <person name="Probst A.J."/>
            <person name="Thomas B.C."/>
            <person name="Singh A."/>
            <person name="Wilkins M.J."/>
            <person name="Karaoz U."/>
            <person name="Brodie E.L."/>
            <person name="Williams K.H."/>
            <person name="Hubbard S.S."/>
            <person name="Banfield J.F."/>
        </authorList>
    </citation>
    <scope>NUCLEOTIDE SEQUENCE [LARGE SCALE GENOMIC DNA]</scope>
</reference>
<name>A0A1G2R5D4_9BACT</name>
<feature type="transmembrane region" description="Helical" evidence="1">
    <location>
        <begin position="38"/>
        <end position="62"/>
    </location>
</feature>
<keyword evidence="1" id="KW-0472">Membrane</keyword>
<evidence type="ECO:0008006" key="4">
    <source>
        <dbReference type="Google" id="ProtNLM"/>
    </source>
</evidence>
<dbReference type="Proteomes" id="UP000179258">
    <property type="component" value="Unassembled WGS sequence"/>
</dbReference>
<organism evidence="2 3">
    <name type="scientific">Candidatus Wildermuthbacteria bacterium RIFCSPHIGHO2_02_FULL_47_17</name>
    <dbReference type="NCBI Taxonomy" id="1802452"/>
    <lineage>
        <taxon>Bacteria</taxon>
        <taxon>Candidatus Wildermuthiibacteriota</taxon>
    </lineage>
</organism>
<evidence type="ECO:0000256" key="1">
    <source>
        <dbReference type="SAM" id="Phobius"/>
    </source>
</evidence>
<evidence type="ECO:0000313" key="2">
    <source>
        <dbReference type="EMBL" id="OHA68036.1"/>
    </source>
</evidence>
<gene>
    <name evidence="2" type="ORF">A3D59_03175</name>
</gene>
<evidence type="ECO:0000313" key="3">
    <source>
        <dbReference type="Proteomes" id="UP000179258"/>
    </source>
</evidence>
<keyword evidence="1" id="KW-0812">Transmembrane</keyword>
<keyword evidence="1" id="KW-1133">Transmembrane helix</keyword>
<dbReference type="AlphaFoldDB" id="A0A1G2R5D4"/>
<proteinExistence type="predicted"/>
<accession>A0A1G2R5D4</accession>
<protein>
    <recommendedName>
        <fullName evidence="4">DUF4145 domain-containing protein</fullName>
    </recommendedName>
</protein>